<evidence type="ECO:0000313" key="5">
    <source>
        <dbReference type="EMBL" id="WIX82723.1"/>
    </source>
</evidence>
<dbReference type="EMBL" id="CP127294">
    <property type="protein sequence ID" value="WIX82723.1"/>
    <property type="molecule type" value="Genomic_DNA"/>
</dbReference>
<dbReference type="InterPro" id="IPR039420">
    <property type="entry name" value="WalR-like"/>
</dbReference>
<dbReference type="PANTHER" id="PTHR43214">
    <property type="entry name" value="TWO-COMPONENT RESPONSE REGULATOR"/>
    <property type="match status" value="1"/>
</dbReference>
<gene>
    <name evidence="5" type="ORF">QRX50_19050</name>
</gene>
<reference evidence="5 6" key="1">
    <citation type="submission" date="2023-06" db="EMBL/GenBank/DDBJ databases">
        <authorList>
            <person name="Oyuntsetseg B."/>
            <person name="Kim S.B."/>
        </authorList>
    </citation>
    <scope>NUCLEOTIDE SEQUENCE [LARGE SCALE GENOMIC DNA]</scope>
    <source>
        <strain evidence="5 6">2-15</strain>
    </source>
</reference>
<evidence type="ECO:0000259" key="4">
    <source>
        <dbReference type="PROSITE" id="PS50043"/>
    </source>
</evidence>
<keyword evidence="3" id="KW-0804">Transcription</keyword>
<dbReference type="SMART" id="SM00421">
    <property type="entry name" value="HTH_LUXR"/>
    <property type="match status" value="1"/>
</dbReference>
<dbReference type="PANTHER" id="PTHR43214:SF24">
    <property type="entry name" value="TRANSCRIPTIONAL REGULATORY PROTEIN NARL-RELATED"/>
    <property type="match status" value="1"/>
</dbReference>
<dbReference type="RefSeq" id="WP_285973288.1">
    <property type="nucleotide sequence ID" value="NZ_CP127294.1"/>
</dbReference>
<accession>A0A9Y2IQM6</accession>
<dbReference type="Pfam" id="PF00196">
    <property type="entry name" value="GerE"/>
    <property type="match status" value="1"/>
</dbReference>
<evidence type="ECO:0000256" key="2">
    <source>
        <dbReference type="ARBA" id="ARBA00023125"/>
    </source>
</evidence>
<dbReference type="PROSITE" id="PS00622">
    <property type="entry name" value="HTH_LUXR_1"/>
    <property type="match status" value="1"/>
</dbReference>
<protein>
    <submittedName>
        <fullName evidence="5">LuxR C-terminal-related transcriptional regulator</fullName>
    </submittedName>
</protein>
<dbReference type="Proteomes" id="UP001236014">
    <property type="component" value="Chromosome"/>
</dbReference>
<name>A0A9Y2IQM6_9PSEU</name>
<feature type="domain" description="HTH luxR-type" evidence="4">
    <location>
        <begin position="130"/>
        <end position="195"/>
    </location>
</feature>
<dbReference type="PRINTS" id="PR00038">
    <property type="entry name" value="HTHLUXR"/>
</dbReference>
<organism evidence="5 6">
    <name type="scientific">Amycolatopsis carbonis</name>
    <dbReference type="NCBI Taxonomy" id="715471"/>
    <lineage>
        <taxon>Bacteria</taxon>
        <taxon>Bacillati</taxon>
        <taxon>Actinomycetota</taxon>
        <taxon>Actinomycetes</taxon>
        <taxon>Pseudonocardiales</taxon>
        <taxon>Pseudonocardiaceae</taxon>
        <taxon>Amycolatopsis</taxon>
    </lineage>
</organism>
<dbReference type="InterPro" id="IPR000792">
    <property type="entry name" value="Tscrpt_reg_LuxR_C"/>
</dbReference>
<evidence type="ECO:0000256" key="1">
    <source>
        <dbReference type="ARBA" id="ARBA00023015"/>
    </source>
</evidence>
<dbReference type="GO" id="GO:0003677">
    <property type="term" value="F:DNA binding"/>
    <property type="evidence" value="ECO:0007669"/>
    <property type="project" value="UniProtKB-KW"/>
</dbReference>
<dbReference type="InterPro" id="IPR016032">
    <property type="entry name" value="Sig_transdc_resp-reg_C-effctor"/>
</dbReference>
<dbReference type="PROSITE" id="PS50043">
    <property type="entry name" value="HTH_LUXR_2"/>
    <property type="match status" value="1"/>
</dbReference>
<dbReference type="AlphaFoldDB" id="A0A9Y2IQM6"/>
<keyword evidence="6" id="KW-1185">Reference proteome</keyword>
<keyword evidence="2" id="KW-0238">DNA-binding</keyword>
<dbReference type="Gene3D" id="3.40.50.2300">
    <property type="match status" value="1"/>
</dbReference>
<dbReference type="GO" id="GO:0006355">
    <property type="term" value="P:regulation of DNA-templated transcription"/>
    <property type="evidence" value="ECO:0007669"/>
    <property type="project" value="InterPro"/>
</dbReference>
<proteinExistence type="predicted"/>
<keyword evidence="1" id="KW-0805">Transcription regulation</keyword>
<evidence type="ECO:0000313" key="6">
    <source>
        <dbReference type="Proteomes" id="UP001236014"/>
    </source>
</evidence>
<sequence>MEATDTLSATGLRLVLESHAGLVRARSGSRPDVLVFSTPHVNTAAVAELRALQSSGVPVVLLTARVEEAALLTLIEHGVAAVVDSKSADGAELAAAVSAAAHQHSVMSQDLLGTLFGLVRRMQRETLGPLGVNSAGLTEREVEVLRLLADGAETAEIARKLTYSESTIKHVLHSLTTRYKLRNRVQAVAFALRAGVL</sequence>
<evidence type="ECO:0000256" key="3">
    <source>
        <dbReference type="ARBA" id="ARBA00023163"/>
    </source>
</evidence>
<dbReference type="KEGG" id="acab:QRX50_19050"/>
<dbReference type="SUPFAM" id="SSF46894">
    <property type="entry name" value="C-terminal effector domain of the bipartite response regulators"/>
    <property type="match status" value="1"/>
</dbReference>
<dbReference type="CDD" id="cd06170">
    <property type="entry name" value="LuxR_C_like"/>
    <property type="match status" value="1"/>
</dbReference>